<dbReference type="CDD" id="cd06171">
    <property type="entry name" value="Sigma70_r4"/>
    <property type="match status" value="1"/>
</dbReference>
<dbReference type="InterPro" id="IPR013324">
    <property type="entry name" value="RNA_pol_sigma_r3/r4-like"/>
</dbReference>
<keyword evidence="4" id="KW-0238">DNA-binding</keyword>
<dbReference type="InterPro" id="IPR007627">
    <property type="entry name" value="RNA_pol_sigma70_r2"/>
</dbReference>
<dbReference type="Gene3D" id="1.10.1740.10">
    <property type="match status" value="1"/>
</dbReference>
<dbReference type="Proteomes" id="UP000606499">
    <property type="component" value="Unassembled WGS sequence"/>
</dbReference>
<dbReference type="GO" id="GO:0006352">
    <property type="term" value="P:DNA-templated transcription initiation"/>
    <property type="evidence" value="ECO:0007669"/>
    <property type="project" value="InterPro"/>
</dbReference>
<organism evidence="9 10">
    <name type="scientific">Agathobaculum faecis</name>
    <dbReference type="NCBI Taxonomy" id="2763013"/>
    <lineage>
        <taxon>Bacteria</taxon>
        <taxon>Bacillati</taxon>
        <taxon>Bacillota</taxon>
        <taxon>Clostridia</taxon>
        <taxon>Eubacteriales</taxon>
        <taxon>Butyricicoccaceae</taxon>
        <taxon>Agathobaculum</taxon>
    </lineage>
</organism>
<evidence type="ECO:0000256" key="1">
    <source>
        <dbReference type="ARBA" id="ARBA00010641"/>
    </source>
</evidence>
<accession>A0A923LWP8</accession>
<keyword evidence="2" id="KW-0805">Transcription regulation</keyword>
<feature type="domain" description="RNA polymerase sigma-70 region 2" evidence="7">
    <location>
        <begin position="16"/>
        <end position="80"/>
    </location>
</feature>
<gene>
    <name evidence="9" type="ORF">H8S45_09495</name>
</gene>
<dbReference type="NCBIfam" id="TIGR02937">
    <property type="entry name" value="sigma70-ECF"/>
    <property type="match status" value="1"/>
</dbReference>
<evidence type="ECO:0000256" key="3">
    <source>
        <dbReference type="ARBA" id="ARBA00023082"/>
    </source>
</evidence>
<feature type="compositionally biased region" description="Basic and acidic residues" evidence="6">
    <location>
        <begin position="168"/>
        <end position="178"/>
    </location>
</feature>
<evidence type="ECO:0000256" key="5">
    <source>
        <dbReference type="ARBA" id="ARBA00023163"/>
    </source>
</evidence>
<name>A0A923LWP8_9FIRM</name>
<dbReference type="InterPro" id="IPR014284">
    <property type="entry name" value="RNA_pol_sigma-70_dom"/>
</dbReference>
<proteinExistence type="inferred from homology"/>
<comment type="similarity">
    <text evidence="1">Belongs to the sigma-70 factor family. ECF subfamily.</text>
</comment>
<dbReference type="AlphaFoldDB" id="A0A923LWP8"/>
<comment type="caution">
    <text evidence="9">The sequence shown here is derived from an EMBL/GenBank/DDBJ whole genome shotgun (WGS) entry which is preliminary data.</text>
</comment>
<evidence type="ECO:0000313" key="9">
    <source>
        <dbReference type="EMBL" id="MBC5725687.1"/>
    </source>
</evidence>
<dbReference type="GO" id="GO:0016987">
    <property type="term" value="F:sigma factor activity"/>
    <property type="evidence" value="ECO:0007669"/>
    <property type="project" value="UniProtKB-KW"/>
</dbReference>
<dbReference type="Gene3D" id="1.10.10.10">
    <property type="entry name" value="Winged helix-like DNA-binding domain superfamily/Winged helix DNA-binding domain"/>
    <property type="match status" value="1"/>
</dbReference>
<keyword evidence="10" id="KW-1185">Reference proteome</keyword>
<reference evidence="9" key="1">
    <citation type="submission" date="2020-08" db="EMBL/GenBank/DDBJ databases">
        <title>Genome public.</title>
        <authorList>
            <person name="Liu C."/>
            <person name="Sun Q."/>
        </authorList>
    </citation>
    <scope>NUCLEOTIDE SEQUENCE</scope>
    <source>
        <strain evidence="9">NSJ-28</strain>
    </source>
</reference>
<dbReference type="PANTHER" id="PTHR43133">
    <property type="entry name" value="RNA POLYMERASE ECF-TYPE SIGMA FACTO"/>
    <property type="match status" value="1"/>
</dbReference>
<evidence type="ECO:0000256" key="6">
    <source>
        <dbReference type="SAM" id="MobiDB-lite"/>
    </source>
</evidence>
<dbReference type="InterPro" id="IPR036388">
    <property type="entry name" value="WH-like_DNA-bd_sf"/>
</dbReference>
<evidence type="ECO:0000259" key="8">
    <source>
        <dbReference type="Pfam" id="PF08281"/>
    </source>
</evidence>
<dbReference type="GO" id="GO:0003677">
    <property type="term" value="F:DNA binding"/>
    <property type="evidence" value="ECO:0007669"/>
    <property type="project" value="UniProtKB-KW"/>
</dbReference>
<dbReference type="InterPro" id="IPR039425">
    <property type="entry name" value="RNA_pol_sigma-70-like"/>
</dbReference>
<dbReference type="SUPFAM" id="SSF88659">
    <property type="entry name" value="Sigma3 and sigma4 domains of RNA polymerase sigma factors"/>
    <property type="match status" value="1"/>
</dbReference>
<dbReference type="RefSeq" id="WP_054326937.1">
    <property type="nucleotide sequence ID" value="NZ_JACOPL010000008.1"/>
</dbReference>
<dbReference type="InterPro" id="IPR013325">
    <property type="entry name" value="RNA_pol_sigma_r2"/>
</dbReference>
<evidence type="ECO:0000313" key="10">
    <source>
        <dbReference type="Proteomes" id="UP000606499"/>
    </source>
</evidence>
<evidence type="ECO:0000256" key="4">
    <source>
        <dbReference type="ARBA" id="ARBA00023125"/>
    </source>
</evidence>
<dbReference type="Pfam" id="PF08281">
    <property type="entry name" value="Sigma70_r4_2"/>
    <property type="match status" value="1"/>
</dbReference>
<dbReference type="SUPFAM" id="SSF88946">
    <property type="entry name" value="Sigma2 domain of RNA polymerase sigma factors"/>
    <property type="match status" value="1"/>
</dbReference>
<dbReference type="Pfam" id="PF04542">
    <property type="entry name" value="Sigma70_r2"/>
    <property type="match status" value="1"/>
</dbReference>
<evidence type="ECO:0000256" key="2">
    <source>
        <dbReference type="ARBA" id="ARBA00023015"/>
    </source>
</evidence>
<protein>
    <submittedName>
        <fullName evidence="9">Sigma-70 family RNA polymerase sigma factor</fullName>
    </submittedName>
</protein>
<keyword evidence="5" id="KW-0804">Transcription</keyword>
<feature type="region of interest" description="Disordered" evidence="6">
    <location>
        <begin position="157"/>
        <end position="192"/>
    </location>
</feature>
<keyword evidence="3" id="KW-0731">Sigma factor</keyword>
<dbReference type="PANTHER" id="PTHR43133:SF8">
    <property type="entry name" value="RNA POLYMERASE SIGMA FACTOR HI_1459-RELATED"/>
    <property type="match status" value="1"/>
</dbReference>
<evidence type="ECO:0000259" key="7">
    <source>
        <dbReference type="Pfam" id="PF04542"/>
    </source>
</evidence>
<feature type="domain" description="RNA polymerase sigma factor 70 region 4 type 2" evidence="8">
    <location>
        <begin position="103"/>
        <end position="154"/>
    </location>
</feature>
<sequence length="192" mass="21823">MQTKLRSDAFLCEAMEACGDAVYRLALCRMGSRADAEDVYQEVFLRLLRDTTDFRDEEHLKAWLIRVTLNRCSDLRRSAWFRRTAPLEAAPDAAAPEDTDQADLWHAVARLPDELRTVIHLHYVEGYRTEEIAPLVGCRPATVRTRLHRARKQLKLDLEGMDDEEEQPERMGADEKHKSAGGAEAAYPGGRA</sequence>
<dbReference type="InterPro" id="IPR013249">
    <property type="entry name" value="RNA_pol_sigma70_r4_t2"/>
</dbReference>
<dbReference type="EMBL" id="JACOPL010000008">
    <property type="protein sequence ID" value="MBC5725687.1"/>
    <property type="molecule type" value="Genomic_DNA"/>
</dbReference>